<comment type="caution">
    <text evidence="2">The sequence shown here is derived from an EMBL/GenBank/DDBJ whole genome shotgun (WGS) entry which is preliminary data.</text>
</comment>
<feature type="compositionally biased region" description="Polar residues" evidence="1">
    <location>
        <begin position="52"/>
        <end position="61"/>
    </location>
</feature>
<evidence type="ECO:0000313" key="2">
    <source>
        <dbReference type="EMBL" id="MBS4100708.1"/>
    </source>
</evidence>
<keyword evidence="3" id="KW-1185">Reference proteome</keyword>
<organism evidence="2 3">
    <name type="scientific">Tsukamurella paurometabola</name>
    <name type="common">Corynebacterium paurometabolum</name>
    <dbReference type="NCBI Taxonomy" id="2061"/>
    <lineage>
        <taxon>Bacteria</taxon>
        <taxon>Bacillati</taxon>
        <taxon>Actinomycetota</taxon>
        <taxon>Actinomycetes</taxon>
        <taxon>Mycobacteriales</taxon>
        <taxon>Tsukamurellaceae</taxon>
        <taxon>Tsukamurella</taxon>
    </lineage>
</organism>
<proteinExistence type="predicted"/>
<sequence length="138" mass="14097">MRTMRSGWTAATTAVLLGLGVLLMHLGVPPMAMPTAAAGATAHHSAPRSVSAAGTSLEQADHGTSVQKQTVDAVHDHESHDCAGTVVVHKTVSAPSLVAVLPFADGAPDPTPVTLAALARGPPPWTVFDLAQLCVLRV</sequence>
<protein>
    <submittedName>
        <fullName evidence="2">Uncharacterized protein</fullName>
    </submittedName>
</protein>
<dbReference type="InterPro" id="IPR046151">
    <property type="entry name" value="DUF6153"/>
</dbReference>
<feature type="region of interest" description="Disordered" evidence="1">
    <location>
        <begin position="39"/>
        <end position="61"/>
    </location>
</feature>
<dbReference type="Proteomes" id="UP000676853">
    <property type="component" value="Unassembled WGS sequence"/>
</dbReference>
<reference evidence="2 3" key="1">
    <citation type="submission" date="2021-04" db="EMBL/GenBank/DDBJ databases">
        <title>Whole genome sequence analysis of a thiophenic sulfur metabolizing bacteria.</title>
        <authorList>
            <person name="Akhtar N."/>
            <person name="Akram J."/>
            <person name="Aslam A."/>
        </authorList>
    </citation>
    <scope>NUCLEOTIDE SEQUENCE [LARGE SCALE GENOMIC DNA]</scope>
    <source>
        <strain evidence="2 3">3OW</strain>
    </source>
</reference>
<accession>A0ABS5N8X3</accession>
<dbReference type="EMBL" id="JAGXOE010000008">
    <property type="protein sequence ID" value="MBS4100708.1"/>
    <property type="molecule type" value="Genomic_DNA"/>
</dbReference>
<name>A0ABS5N8X3_TSUPA</name>
<gene>
    <name evidence="2" type="ORF">KFZ73_05600</name>
</gene>
<evidence type="ECO:0000256" key="1">
    <source>
        <dbReference type="SAM" id="MobiDB-lite"/>
    </source>
</evidence>
<dbReference type="Pfam" id="PF19650">
    <property type="entry name" value="DUF6153"/>
    <property type="match status" value="1"/>
</dbReference>
<evidence type="ECO:0000313" key="3">
    <source>
        <dbReference type="Proteomes" id="UP000676853"/>
    </source>
</evidence>